<accession>A0A9Q3DJW4</accession>
<gene>
    <name evidence="2" type="ORF">O181_044360</name>
</gene>
<evidence type="ECO:0000256" key="1">
    <source>
        <dbReference type="SAM" id="MobiDB-lite"/>
    </source>
</evidence>
<comment type="caution">
    <text evidence="2">The sequence shown here is derived from an EMBL/GenBank/DDBJ whole genome shotgun (WGS) entry which is preliminary data.</text>
</comment>
<evidence type="ECO:0000313" key="2">
    <source>
        <dbReference type="EMBL" id="MBW0504645.1"/>
    </source>
</evidence>
<evidence type="ECO:0000313" key="3">
    <source>
        <dbReference type="Proteomes" id="UP000765509"/>
    </source>
</evidence>
<dbReference type="EMBL" id="AVOT02018047">
    <property type="protein sequence ID" value="MBW0504645.1"/>
    <property type="molecule type" value="Genomic_DNA"/>
</dbReference>
<sequence>MINSKRDKSHSEGSNRNINDPVQEVLHSVQGQRLGNVSTNPPRSDELMEYFQKSSQRGGNSKILQQMEFTIIQTSNQKDKGLAQQKDGGKQGRLSSSFYWKSTSHTTSPRGEEKQEG</sequence>
<reference evidence="2" key="1">
    <citation type="submission" date="2021-03" db="EMBL/GenBank/DDBJ databases">
        <title>Draft genome sequence of rust myrtle Austropuccinia psidii MF-1, a brazilian biotype.</title>
        <authorList>
            <person name="Quecine M.C."/>
            <person name="Pachon D.M.R."/>
            <person name="Bonatelli M.L."/>
            <person name="Correr F.H."/>
            <person name="Franceschini L.M."/>
            <person name="Leite T.F."/>
            <person name="Margarido G.R.A."/>
            <person name="Almeida C.A."/>
            <person name="Ferrarezi J.A."/>
            <person name="Labate C.A."/>
        </authorList>
    </citation>
    <scope>NUCLEOTIDE SEQUENCE</scope>
    <source>
        <strain evidence="2">MF-1</strain>
    </source>
</reference>
<name>A0A9Q3DJW4_9BASI</name>
<dbReference type="Proteomes" id="UP000765509">
    <property type="component" value="Unassembled WGS sequence"/>
</dbReference>
<proteinExistence type="predicted"/>
<feature type="region of interest" description="Disordered" evidence="1">
    <location>
        <begin position="1"/>
        <end position="45"/>
    </location>
</feature>
<feature type="compositionally biased region" description="Polar residues" evidence="1">
    <location>
        <begin position="93"/>
        <end position="109"/>
    </location>
</feature>
<organism evidence="2 3">
    <name type="scientific">Austropuccinia psidii MF-1</name>
    <dbReference type="NCBI Taxonomy" id="1389203"/>
    <lineage>
        <taxon>Eukaryota</taxon>
        <taxon>Fungi</taxon>
        <taxon>Dikarya</taxon>
        <taxon>Basidiomycota</taxon>
        <taxon>Pucciniomycotina</taxon>
        <taxon>Pucciniomycetes</taxon>
        <taxon>Pucciniales</taxon>
        <taxon>Sphaerophragmiaceae</taxon>
        <taxon>Austropuccinia</taxon>
    </lineage>
</organism>
<keyword evidence="3" id="KW-1185">Reference proteome</keyword>
<feature type="region of interest" description="Disordered" evidence="1">
    <location>
        <begin position="73"/>
        <end position="117"/>
    </location>
</feature>
<feature type="compositionally biased region" description="Basic and acidic residues" evidence="1">
    <location>
        <begin position="1"/>
        <end position="13"/>
    </location>
</feature>
<feature type="compositionally biased region" description="Polar residues" evidence="1">
    <location>
        <begin position="29"/>
        <end position="42"/>
    </location>
</feature>
<protein>
    <submittedName>
        <fullName evidence="2">Uncharacterized protein</fullName>
    </submittedName>
</protein>
<dbReference type="AlphaFoldDB" id="A0A9Q3DJW4"/>